<feature type="domain" description="MYND-type" evidence="5">
    <location>
        <begin position="60"/>
        <end position="99"/>
    </location>
</feature>
<dbReference type="Pfam" id="PF01753">
    <property type="entry name" value="zf-MYND"/>
    <property type="match status" value="1"/>
</dbReference>
<evidence type="ECO:0000256" key="1">
    <source>
        <dbReference type="ARBA" id="ARBA00022723"/>
    </source>
</evidence>
<dbReference type="EMBL" id="JAGRRH010000003">
    <property type="protein sequence ID" value="KAG7372264.1"/>
    <property type="molecule type" value="Genomic_DNA"/>
</dbReference>
<reference evidence="6" key="2">
    <citation type="submission" date="2021-04" db="EMBL/GenBank/DDBJ databases">
        <authorList>
            <person name="Podell S."/>
        </authorList>
    </citation>
    <scope>NUCLEOTIDE SEQUENCE</scope>
    <source>
        <strain evidence="6">Hildebrandi</strain>
    </source>
</reference>
<dbReference type="Proteomes" id="UP000693970">
    <property type="component" value="Unassembled WGS sequence"/>
</dbReference>
<dbReference type="AlphaFoldDB" id="A0A9K3M202"/>
<protein>
    <submittedName>
        <fullName evidence="6">MYND finger domain containing protein</fullName>
    </submittedName>
</protein>
<dbReference type="InterPro" id="IPR002893">
    <property type="entry name" value="Znf_MYND"/>
</dbReference>
<evidence type="ECO:0000256" key="3">
    <source>
        <dbReference type="ARBA" id="ARBA00022833"/>
    </source>
</evidence>
<dbReference type="PROSITE" id="PS50865">
    <property type="entry name" value="ZF_MYND_2"/>
    <property type="match status" value="1"/>
</dbReference>
<evidence type="ECO:0000256" key="4">
    <source>
        <dbReference type="PROSITE-ProRule" id="PRU00134"/>
    </source>
</evidence>
<keyword evidence="7" id="KW-1185">Reference proteome</keyword>
<gene>
    <name evidence="6" type="ORF">IV203_018407</name>
</gene>
<evidence type="ECO:0000256" key="2">
    <source>
        <dbReference type="ARBA" id="ARBA00022771"/>
    </source>
</evidence>
<accession>A0A9K3M202</accession>
<sequence>MDNQFTTATTTKCNANEICSDVDLETATISWALKLVSSVKNFTRDRSRTNNDDNNHKVHCGNCFACPEHPMRCTRCRVVAYCDRGCQQIHYKRMHKKPCIGLDKLRVKKMEQLQQVFDDNSTVTTWTWTVYNLQLEISDWIFQMAYRYSDTIDHGAYMYEVALDAYLEATNELLSFFSSSSVQDATTTSRKQLLVFELQKRMDHLRLMLVVLDRSSEYQQTLSTPEQSLAPTTTDGMDLVAPISTNITVRIDTPAAQLSILLYKLRCLAKSRESDQLEKRSSNDSNSTELIEQKVRGQLHDSTYRQLWRAFFQRGNHYDQDVMTYKWGPDILGWDSVDDNQNDNNNNNENENEKNLVESFYCASPPRDFYLWLQDFCFFDPAISSVVEDIVEPIISSWRE</sequence>
<keyword evidence="1" id="KW-0479">Metal-binding</keyword>
<dbReference type="OrthoDB" id="71226at2759"/>
<reference evidence="6" key="1">
    <citation type="journal article" date="2021" name="Sci. Rep.">
        <title>Diploid genomic architecture of Nitzschia inconspicua, an elite biomass production diatom.</title>
        <authorList>
            <person name="Oliver A."/>
            <person name="Podell S."/>
            <person name="Pinowska A."/>
            <person name="Traller J.C."/>
            <person name="Smith S.R."/>
            <person name="McClure R."/>
            <person name="Beliaev A."/>
            <person name="Bohutskyi P."/>
            <person name="Hill E.A."/>
            <person name="Rabines A."/>
            <person name="Zheng H."/>
            <person name="Allen L.Z."/>
            <person name="Kuo A."/>
            <person name="Grigoriev I.V."/>
            <person name="Allen A.E."/>
            <person name="Hazlebeck D."/>
            <person name="Allen E.E."/>
        </authorList>
    </citation>
    <scope>NUCLEOTIDE SEQUENCE</scope>
    <source>
        <strain evidence="6">Hildebrandi</strain>
    </source>
</reference>
<keyword evidence="2 4" id="KW-0863">Zinc-finger</keyword>
<dbReference type="GO" id="GO:0008270">
    <property type="term" value="F:zinc ion binding"/>
    <property type="evidence" value="ECO:0007669"/>
    <property type="project" value="UniProtKB-KW"/>
</dbReference>
<evidence type="ECO:0000313" key="7">
    <source>
        <dbReference type="Proteomes" id="UP000693970"/>
    </source>
</evidence>
<evidence type="ECO:0000313" key="6">
    <source>
        <dbReference type="EMBL" id="KAG7372264.1"/>
    </source>
</evidence>
<evidence type="ECO:0000259" key="5">
    <source>
        <dbReference type="PROSITE" id="PS50865"/>
    </source>
</evidence>
<proteinExistence type="predicted"/>
<keyword evidence="3" id="KW-0862">Zinc</keyword>
<comment type="caution">
    <text evidence="6">The sequence shown here is derived from an EMBL/GenBank/DDBJ whole genome shotgun (WGS) entry which is preliminary data.</text>
</comment>
<name>A0A9K3M202_9STRA</name>
<organism evidence="6 7">
    <name type="scientific">Nitzschia inconspicua</name>
    <dbReference type="NCBI Taxonomy" id="303405"/>
    <lineage>
        <taxon>Eukaryota</taxon>
        <taxon>Sar</taxon>
        <taxon>Stramenopiles</taxon>
        <taxon>Ochrophyta</taxon>
        <taxon>Bacillariophyta</taxon>
        <taxon>Bacillariophyceae</taxon>
        <taxon>Bacillariophycidae</taxon>
        <taxon>Bacillariales</taxon>
        <taxon>Bacillariaceae</taxon>
        <taxon>Nitzschia</taxon>
    </lineage>
</organism>